<accession>A0A9X2W380</accession>
<dbReference type="RefSeq" id="WP_259962299.1">
    <property type="nucleotide sequence ID" value="NZ_JAOAMV010000005.1"/>
</dbReference>
<keyword evidence="2" id="KW-1185">Reference proteome</keyword>
<comment type="caution">
    <text evidence="1">The sequence shown here is derived from an EMBL/GenBank/DDBJ whole genome shotgun (WGS) entry which is preliminary data.</text>
</comment>
<evidence type="ECO:0000313" key="2">
    <source>
        <dbReference type="Proteomes" id="UP001142648"/>
    </source>
</evidence>
<dbReference type="EMBL" id="JAOAMV010000005">
    <property type="protein sequence ID" value="MCT2559404.1"/>
    <property type="molecule type" value="Genomic_DNA"/>
</dbReference>
<organism evidence="1 2">
    <name type="scientific">Tsuneonella litorea</name>
    <dbReference type="NCBI Taxonomy" id="2976475"/>
    <lineage>
        <taxon>Bacteria</taxon>
        <taxon>Pseudomonadati</taxon>
        <taxon>Pseudomonadota</taxon>
        <taxon>Alphaproteobacteria</taxon>
        <taxon>Sphingomonadales</taxon>
        <taxon>Erythrobacteraceae</taxon>
        <taxon>Tsuneonella</taxon>
    </lineage>
</organism>
<proteinExistence type="predicted"/>
<reference evidence="1" key="1">
    <citation type="submission" date="2022-09" db="EMBL/GenBank/DDBJ databases">
        <title>The genome sequence of Tsuneonella sp. YG55.</title>
        <authorList>
            <person name="Liu Y."/>
        </authorList>
    </citation>
    <scope>NUCLEOTIDE SEQUENCE</scope>
    <source>
        <strain evidence="1">YG55</strain>
    </source>
</reference>
<dbReference type="AlphaFoldDB" id="A0A9X2W380"/>
<protein>
    <submittedName>
        <fullName evidence="1">Uncharacterized protein</fullName>
    </submittedName>
</protein>
<evidence type="ECO:0000313" key="1">
    <source>
        <dbReference type="EMBL" id="MCT2559404.1"/>
    </source>
</evidence>
<gene>
    <name evidence="1" type="ORF">N0B51_10480</name>
</gene>
<name>A0A9X2W380_9SPHN</name>
<dbReference type="Proteomes" id="UP001142648">
    <property type="component" value="Unassembled WGS sequence"/>
</dbReference>
<sequence>MAIVSSSTIGAAPLALQPAPVTTEALAAIHPSPQLGRPDLTSHHCLAALSGP</sequence>